<accession>A0A383E8I7</accession>
<dbReference type="InterPro" id="IPR001173">
    <property type="entry name" value="Glyco_trans_2-like"/>
</dbReference>
<feature type="non-terminal residue" evidence="2">
    <location>
        <position position="49"/>
    </location>
</feature>
<protein>
    <recommendedName>
        <fullName evidence="1">Glycosyltransferase 2-like domain-containing protein</fullName>
    </recommendedName>
</protein>
<reference evidence="2" key="1">
    <citation type="submission" date="2018-05" db="EMBL/GenBank/DDBJ databases">
        <authorList>
            <person name="Lanie J.A."/>
            <person name="Ng W.-L."/>
            <person name="Kazmierczak K.M."/>
            <person name="Andrzejewski T.M."/>
            <person name="Davidsen T.M."/>
            <person name="Wayne K.J."/>
            <person name="Tettelin H."/>
            <person name="Glass J.I."/>
            <person name="Rusch D."/>
            <person name="Podicherti R."/>
            <person name="Tsui H.-C.T."/>
            <person name="Winkler M.E."/>
        </authorList>
    </citation>
    <scope>NUCLEOTIDE SEQUENCE</scope>
</reference>
<dbReference type="GO" id="GO:0016758">
    <property type="term" value="F:hexosyltransferase activity"/>
    <property type="evidence" value="ECO:0007669"/>
    <property type="project" value="UniProtKB-ARBA"/>
</dbReference>
<dbReference type="EMBL" id="UINC01223810">
    <property type="protein sequence ID" value="SVE53157.1"/>
    <property type="molecule type" value="Genomic_DNA"/>
</dbReference>
<dbReference type="PANTHER" id="PTHR22916">
    <property type="entry name" value="GLYCOSYLTRANSFERASE"/>
    <property type="match status" value="1"/>
</dbReference>
<proteinExistence type="predicted"/>
<evidence type="ECO:0000259" key="1">
    <source>
        <dbReference type="Pfam" id="PF00535"/>
    </source>
</evidence>
<dbReference type="PANTHER" id="PTHR22916:SF3">
    <property type="entry name" value="UDP-GLCNAC:BETAGAL BETA-1,3-N-ACETYLGLUCOSAMINYLTRANSFERASE-LIKE PROTEIN 1"/>
    <property type="match status" value="1"/>
</dbReference>
<dbReference type="Gene3D" id="3.90.550.10">
    <property type="entry name" value="Spore Coat Polysaccharide Biosynthesis Protein SpsA, Chain A"/>
    <property type="match status" value="1"/>
</dbReference>
<sequence length="49" mass="5629">MTTLFSLIIPAYNAEKYISNCIQSILSQNFSKKKYEIIIINDASKDKTQ</sequence>
<dbReference type="InterPro" id="IPR029044">
    <property type="entry name" value="Nucleotide-diphossugar_trans"/>
</dbReference>
<dbReference type="CDD" id="cd00761">
    <property type="entry name" value="Glyco_tranf_GTA_type"/>
    <property type="match status" value="1"/>
</dbReference>
<dbReference type="Pfam" id="PF00535">
    <property type="entry name" value="Glycos_transf_2"/>
    <property type="match status" value="1"/>
</dbReference>
<evidence type="ECO:0000313" key="2">
    <source>
        <dbReference type="EMBL" id="SVE53157.1"/>
    </source>
</evidence>
<gene>
    <name evidence="2" type="ORF">METZ01_LOCUS506011</name>
</gene>
<dbReference type="AlphaFoldDB" id="A0A383E8I7"/>
<dbReference type="SUPFAM" id="SSF53448">
    <property type="entry name" value="Nucleotide-diphospho-sugar transferases"/>
    <property type="match status" value="1"/>
</dbReference>
<name>A0A383E8I7_9ZZZZ</name>
<feature type="domain" description="Glycosyltransferase 2-like" evidence="1">
    <location>
        <begin position="6"/>
        <end position="49"/>
    </location>
</feature>
<organism evidence="2">
    <name type="scientific">marine metagenome</name>
    <dbReference type="NCBI Taxonomy" id="408172"/>
    <lineage>
        <taxon>unclassified sequences</taxon>
        <taxon>metagenomes</taxon>
        <taxon>ecological metagenomes</taxon>
    </lineage>
</organism>